<dbReference type="PANTHER" id="PTHR34126:SF1">
    <property type="entry name" value="PEROXISOME BIOGENESIS PROTEIN 22"/>
    <property type="match status" value="1"/>
</dbReference>
<keyword evidence="1" id="KW-0472">Membrane</keyword>
<reference evidence="2 3" key="1">
    <citation type="journal article" date="2015" name="PLoS Pathog.">
        <title>Leptomonas seymouri: Adaptations to the Dixenous Life Cycle Analyzed by Genome Sequencing, Transcriptome Profiling and Co-infection with Leishmania donovani.</title>
        <authorList>
            <person name="Kraeva N."/>
            <person name="Butenko A."/>
            <person name="Hlavacova J."/>
            <person name="Kostygov A."/>
            <person name="Myskova J."/>
            <person name="Grybchuk D."/>
            <person name="Lestinova T."/>
            <person name="Votypka J."/>
            <person name="Volf P."/>
            <person name="Opperdoes F."/>
            <person name="Flegontov P."/>
            <person name="Lukes J."/>
            <person name="Yurchenko V."/>
        </authorList>
    </citation>
    <scope>NUCLEOTIDE SEQUENCE [LARGE SCALE GENOMIC DNA]</scope>
    <source>
        <strain evidence="2 3">ATCC 30220</strain>
    </source>
</reference>
<name>A0A0N0P7N3_LEPSE</name>
<dbReference type="Proteomes" id="UP000038009">
    <property type="component" value="Unassembled WGS sequence"/>
</dbReference>
<dbReference type="AlphaFoldDB" id="A0A0N0P7N3"/>
<comment type="caution">
    <text evidence="2">The sequence shown here is derived from an EMBL/GenBank/DDBJ whole genome shotgun (WGS) entry which is preliminary data.</text>
</comment>
<evidence type="ECO:0000313" key="2">
    <source>
        <dbReference type="EMBL" id="KPI88557.1"/>
    </source>
</evidence>
<gene>
    <name evidence="2" type="ORF">ABL78_2369</name>
</gene>
<dbReference type="OrthoDB" id="77656at2759"/>
<evidence type="ECO:0000256" key="1">
    <source>
        <dbReference type="SAM" id="Phobius"/>
    </source>
</evidence>
<keyword evidence="3" id="KW-1185">Reference proteome</keyword>
<keyword evidence="1" id="KW-0812">Transmembrane</keyword>
<dbReference type="InterPro" id="IPR037485">
    <property type="entry name" value="PEX22"/>
</dbReference>
<dbReference type="Pfam" id="PF22978">
    <property type="entry name" value="HAD_Pex22"/>
    <property type="match status" value="1"/>
</dbReference>
<proteinExistence type="predicted"/>
<dbReference type="OMA" id="KVCIAWE"/>
<sequence>MVRVVRRSLLDEVAERLPVSTTALVAIVVGAVTFYIFCRRKGIASRPSTTLRRPLNASKAEGGSSDLMTRIKQGSFMGKKVCIAWEVLHDGKAWKADGKALSVLQFYAFSSELYLMCHIEKAEDKKRILDLVKDIDGIERHRVLFCTTHKGYEAFTRQIDPSLLITHDAAQVSFLKRVIHSLVLVEGVSAVGGNVLCVPSVAALEVDAE</sequence>
<dbReference type="PANTHER" id="PTHR34126">
    <property type="entry name" value="PEROXISOME BIOGENESIS PROTEIN 22"/>
    <property type="match status" value="1"/>
</dbReference>
<accession>A0A0N0P7N3</accession>
<organism evidence="2 3">
    <name type="scientific">Leptomonas seymouri</name>
    <dbReference type="NCBI Taxonomy" id="5684"/>
    <lineage>
        <taxon>Eukaryota</taxon>
        <taxon>Discoba</taxon>
        <taxon>Euglenozoa</taxon>
        <taxon>Kinetoplastea</taxon>
        <taxon>Metakinetoplastina</taxon>
        <taxon>Trypanosomatida</taxon>
        <taxon>Trypanosomatidae</taxon>
        <taxon>Leishmaniinae</taxon>
        <taxon>Leptomonas</taxon>
    </lineage>
</organism>
<dbReference type="VEuPathDB" id="TriTrypDB:Lsey_0047_0380"/>
<protein>
    <submittedName>
        <fullName evidence="2">Uncharacterized protein</fullName>
    </submittedName>
</protein>
<dbReference type="GO" id="GO:0007031">
    <property type="term" value="P:peroxisome organization"/>
    <property type="evidence" value="ECO:0007669"/>
    <property type="project" value="InterPro"/>
</dbReference>
<dbReference type="EMBL" id="LJSK01000047">
    <property type="protein sequence ID" value="KPI88557.1"/>
    <property type="molecule type" value="Genomic_DNA"/>
</dbReference>
<feature type="transmembrane region" description="Helical" evidence="1">
    <location>
        <begin position="20"/>
        <end position="38"/>
    </location>
</feature>
<keyword evidence="1" id="KW-1133">Transmembrane helix</keyword>
<evidence type="ECO:0000313" key="3">
    <source>
        <dbReference type="Proteomes" id="UP000038009"/>
    </source>
</evidence>